<evidence type="ECO:0000313" key="1">
    <source>
        <dbReference type="EMBL" id="KAL0324489.1"/>
    </source>
</evidence>
<sequence length="175" mass="19640">MARYAIWPMAQGLGTDQDQAECTTFIRGVTALGLKCQTEELGRKKWPTIFGDFADSSWSGPDGMSPIFFHKYCHIMGRDVSMCVLDILNNNIINSQLNFTDIVLLPKCLTSEHITDICVISFCNVVYKMTSKAIANCLKPFIDSLISSLQSTFVPDCLIMDNVLVVYELNHYLSH</sequence>
<gene>
    <name evidence="1" type="ORF">Scaly_2416000</name>
</gene>
<dbReference type="InterPro" id="IPR052343">
    <property type="entry name" value="Retrotransposon-Effector_Assoc"/>
</dbReference>
<comment type="caution">
    <text evidence="1">The sequence shown here is derived from an EMBL/GenBank/DDBJ whole genome shotgun (WGS) entry which is preliminary data.</text>
</comment>
<reference evidence="1" key="2">
    <citation type="journal article" date="2024" name="Plant">
        <title>Genomic evolution and insights into agronomic trait innovations of Sesamum species.</title>
        <authorList>
            <person name="Miao H."/>
            <person name="Wang L."/>
            <person name="Qu L."/>
            <person name="Liu H."/>
            <person name="Sun Y."/>
            <person name="Le M."/>
            <person name="Wang Q."/>
            <person name="Wei S."/>
            <person name="Zheng Y."/>
            <person name="Lin W."/>
            <person name="Duan Y."/>
            <person name="Cao H."/>
            <person name="Xiong S."/>
            <person name="Wang X."/>
            <person name="Wei L."/>
            <person name="Li C."/>
            <person name="Ma Q."/>
            <person name="Ju M."/>
            <person name="Zhao R."/>
            <person name="Li G."/>
            <person name="Mu C."/>
            <person name="Tian Q."/>
            <person name="Mei H."/>
            <person name="Zhang T."/>
            <person name="Gao T."/>
            <person name="Zhang H."/>
        </authorList>
    </citation>
    <scope>NUCLEOTIDE SEQUENCE</scope>
    <source>
        <strain evidence="1">KEN8</strain>
    </source>
</reference>
<dbReference type="AlphaFoldDB" id="A0AAW2M150"/>
<accession>A0AAW2M150</accession>
<protein>
    <recommendedName>
        <fullName evidence="2">Reverse transcriptase</fullName>
    </recommendedName>
</protein>
<dbReference type="EMBL" id="JACGWM010000015">
    <property type="protein sequence ID" value="KAL0324489.1"/>
    <property type="molecule type" value="Genomic_DNA"/>
</dbReference>
<reference evidence="1" key="1">
    <citation type="submission" date="2020-06" db="EMBL/GenBank/DDBJ databases">
        <authorList>
            <person name="Li T."/>
            <person name="Hu X."/>
            <person name="Zhang T."/>
            <person name="Song X."/>
            <person name="Zhang H."/>
            <person name="Dai N."/>
            <person name="Sheng W."/>
            <person name="Hou X."/>
            <person name="Wei L."/>
        </authorList>
    </citation>
    <scope>NUCLEOTIDE SEQUENCE</scope>
    <source>
        <strain evidence="1">KEN8</strain>
        <tissue evidence="1">Leaf</tissue>
    </source>
</reference>
<dbReference type="PANTHER" id="PTHR46890">
    <property type="entry name" value="NON-LTR RETROLELEMENT REVERSE TRANSCRIPTASE-LIKE PROTEIN-RELATED"/>
    <property type="match status" value="1"/>
</dbReference>
<proteinExistence type="predicted"/>
<name>A0AAW2M150_9LAMI</name>
<organism evidence="1">
    <name type="scientific">Sesamum calycinum</name>
    <dbReference type="NCBI Taxonomy" id="2727403"/>
    <lineage>
        <taxon>Eukaryota</taxon>
        <taxon>Viridiplantae</taxon>
        <taxon>Streptophyta</taxon>
        <taxon>Embryophyta</taxon>
        <taxon>Tracheophyta</taxon>
        <taxon>Spermatophyta</taxon>
        <taxon>Magnoliopsida</taxon>
        <taxon>eudicotyledons</taxon>
        <taxon>Gunneridae</taxon>
        <taxon>Pentapetalae</taxon>
        <taxon>asterids</taxon>
        <taxon>lamiids</taxon>
        <taxon>Lamiales</taxon>
        <taxon>Pedaliaceae</taxon>
        <taxon>Sesamum</taxon>
    </lineage>
</organism>
<evidence type="ECO:0008006" key="2">
    <source>
        <dbReference type="Google" id="ProtNLM"/>
    </source>
</evidence>
<dbReference type="PANTHER" id="PTHR46890:SF48">
    <property type="entry name" value="RNA-DIRECTED DNA POLYMERASE"/>
    <property type="match status" value="1"/>
</dbReference>